<proteinExistence type="inferred from homology"/>
<dbReference type="GO" id="GO:0005524">
    <property type="term" value="F:ATP binding"/>
    <property type="evidence" value="ECO:0007669"/>
    <property type="project" value="UniProtKB-KW"/>
</dbReference>
<feature type="binding site" evidence="9">
    <location>
        <position position="87"/>
    </location>
    <ligand>
        <name>substrate</name>
    </ligand>
</feature>
<dbReference type="InterPro" id="IPR014729">
    <property type="entry name" value="Rossmann-like_a/b/a_fold"/>
</dbReference>
<dbReference type="HOGENOM" id="CLU_100149_2_0_14"/>
<dbReference type="InterPro" id="IPR001980">
    <property type="entry name" value="PPAT"/>
</dbReference>
<comment type="function">
    <text evidence="9">Reversibly transfers an adenylyl group from ATP to 4'-phosphopantetheine, yielding dephospho-CoA (dPCoA) and pyrophosphate.</text>
</comment>
<dbReference type="OrthoDB" id="9806661at2"/>
<comment type="pathway">
    <text evidence="9">Cofactor biosynthesis; coenzyme A biosynthesis; CoA from (R)-pantothenate: step 4/5.</text>
</comment>
<evidence type="ECO:0000256" key="9">
    <source>
        <dbReference type="HAMAP-Rule" id="MF_00151"/>
    </source>
</evidence>
<dbReference type="SUPFAM" id="SSF52374">
    <property type="entry name" value="Nucleotidylyl transferase"/>
    <property type="match status" value="1"/>
</dbReference>
<gene>
    <name evidence="9 11" type="primary">coaD</name>
    <name evidence="11" type="ORF">SSABA_v1c07130</name>
</gene>
<evidence type="ECO:0000256" key="5">
    <source>
        <dbReference type="ARBA" id="ARBA00022840"/>
    </source>
</evidence>
<evidence type="ECO:0000256" key="2">
    <source>
        <dbReference type="ARBA" id="ARBA00022679"/>
    </source>
</evidence>
<feature type="binding site" evidence="9">
    <location>
        <position position="8"/>
    </location>
    <ligand>
        <name>substrate</name>
    </ligand>
</feature>
<dbReference type="eggNOG" id="COG0669">
    <property type="taxonomic scope" value="Bacteria"/>
</dbReference>
<evidence type="ECO:0000256" key="3">
    <source>
        <dbReference type="ARBA" id="ARBA00022695"/>
    </source>
</evidence>
<dbReference type="EMBL" id="CP006934">
    <property type="protein sequence ID" value="AHI54115.1"/>
    <property type="molecule type" value="Genomic_DNA"/>
</dbReference>
<feature type="binding site" evidence="9">
    <location>
        <begin position="88"/>
        <end position="90"/>
    </location>
    <ligand>
        <name>ATP</name>
        <dbReference type="ChEBI" id="CHEBI:30616"/>
    </ligand>
</feature>
<dbReference type="HAMAP" id="MF_00151">
    <property type="entry name" value="PPAT_bact"/>
    <property type="match status" value="1"/>
</dbReference>
<dbReference type="AlphaFoldDB" id="W6AB81"/>
<name>W6AB81_9MOLU</name>
<dbReference type="UniPathway" id="UPA00241">
    <property type="reaction ID" value="UER00355"/>
</dbReference>
<keyword evidence="4 9" id="KW-0547">Nucleotide-binding</keyword>
<keyword evidence="6 9" id="KW-0460">Magnesium</keyword>
<feature type="binding site" evidence="9">
    <location>
        <begin position="8"/>
        <end position="9"/>
    </location>
    <ligand>
        <name>ATP</name>
        <dbReference type="ChEBI" id="CHEBI:30616"/>
    </ligand>
</feature>
<dbReference type="NCBIfam" id="TIGR01510">
    <property type="entry name" value="coaD_prev_kdtB"/>
    <property type="match status" value="1"/>
</dbReference>
<dbReference type="GO" id="GO:0015937">
    <property type="term" value="P:coenzyme A biosynthetic process"/>
    <property type="evidence" value="ECO:0007669"/>
    <property type="project" value="UniProtKB-UniRule"/>
</dbReference>
<dbReference type="NCBIfam" id="TIGR00125">
    <property type="entry name" value="cyt_tran_rel"/>
    <property type="match status" value="1"/>
</dbReference>
<evidence type="ECO:0000256" key="6">
    <source>
        <dbReference type="ARBA" id="ARBA00022842"/>
    </source>
</evidence>
<comment type="subcellular location">
    <subcellularLocation>
        <location evidence="9">Cytoplasm</location>
    </subcellularLocation>
</comment>
<evidence type="ECO:0000313" key="12">
    <source>
        <dbReference type="Proteomes" id="UP000019265"/>
    </source>
</evidence>
<dbReference type="EC" id="2.7.7.3" evidence="9"/>
<dbReference type="RefSeq" id="WP_025251253.1">
    <property type="nucleotide sequence ID" value="NZ_CP006934.1"/>
</dbReference>
<dbReference type="STRING" id="1276257.SSABA_v1c07130"/>
<dbReference type="KEGG" id="ssab:SSABA_v1c07130"/>
<dbReference type="PANTHER" id="PTHR21342">
    <property type="entry name" value="PHOSPHOPANTETHEINE ADENYLYLTRANSFERASE"/>
    <property type="match status" value="1"/>
</dbReference>
<evidence type="ECO:0000256" key="1">
    <source>
        <dbReference type="ARBA" id="ARBA00022490"/>
    </source>
</evidence>
<evidence type="ECO:0000256" key="7">
    <source>
        <dbReference type="ARBA" id="ARBA00022993"/>
    </source>
</evidence>
<dbReference type="GO" id="GO:0004595">
    <property type="term" value="F:pantetheine-phosphate adenylyltransferase activity"/>
    <property type="evidence" value="ECO:0007669"/>
    <property type="project" value="UniProtKB-UniRule"/>
</dbReference>
<reference evidence="11 12" key="1">
    <citation type="journal article" date="2014" name="Genome Biol. Evol.">
        <title>Molecular evolution of the substrate utilization strategies and putative virulence factors in mosquito-associated Spiroplasma species.</title>
        <authorList>
            <person name="Chang T.H."/>
            <person name="Lo W.S."/>
            <person name="Ku C."/>
            <person name="Chen L.L."/>
            <person name="Kuo C.H."/>
        </authorList>
    </citation>
    <scope>NUCLEOTIDE SEQUENCE [LARGE SCALE GENOMIC DNA]</scope>
    <source>
        <strain evidence="11">Ar-1343</strain>
    </source>
</reference>
<keyword evidence="3 9" id="KW-0548">Nucleotidyltransferase</keyword>
<dbReference type="Proteomes" id="UP000019265">
    <property type="component" value="Chromosome"/>
</dbReference>
<sequence>MIGMYPGSFDPFHEGHLQIIQKAAKLFEKVLVVVTKNISKNPRKSFEHRIIKIKAATKDLNNVEILINENQLTADFAKSYNANFLIRGIRNSDDMDYEIKLADGNKLIEPDLDTVFFISDLPLRKVSSSILEEIEIYQKNHREGKNVHNKSDRKIIKK</sequence>
<dbReference type="Pfam" id="PF01467">
    <property type="entry name" value="CTP_transf_like"/>
    <property type="match status" value="1"/>
</dbReference>
<keyword evidence="2 9" id="KW-0808">Transferase</keyword>
<dbReference type="PRINTS" id="PR01020">
    <property type="entry name" value="LPSBIOSNTHSS"/>
</dbReference>
<dbReference type="GO" id="GO:0005737">
    <property type="term" value="C:cytoplasm"/>
    <property type="evidence" value="ECO:0007669"/>
    <property type="project" value="UniProtKB-SubCell"/>
</dbReference>
<comment type="catalytic activity">
    <reaction evidence="8 9">
        <text>(R)-4'-phosphopantetheine + ATP + H(+) = 3'-dephospho-CoA + diphosphate</text>
        <dbReference type="Rhea" id="RHEA:19801"/>
        <dbReference type="ChEBI" id="CHEBI:15378"/>
        <dbReference type="ChEBI" id="CHEBI:30616"/>
        <dbReference type="ChEBI" id="CHEBI:33019"/>
        <dbReference type="ChEBI" id="CHEBI:57328"/>
        <dbReference type="ChEBI" id="CHEBI:61723"/>
        <dbReference type="EC" id="2.7.7.3"/>
    </reaction>
</comment>
<comment type="similarity">
    <text evidence="9">Belongs to the bacterial CoaD family.</text>
</comment>
<feature type="site" description="Transition state stabilizer" evidence="9">
    <location>
        <position position="16"/>
    </location>
</feature>
<feature type="binding site" evidence="9">
    <location>
        <begin position="123"/>
        <end position="129"/>
    </location>
    <ligand>
        <name>ATP</name>
        <dbReference type="ChEBI" id="CHEBI:30616"/>
    </ligand>
</feature>
<keyword evidence="12" id="KW-1185">Reference proteome</keyword>
<feature type="binding site" evidence="9">
    <location>
        <position position="98"/>
    </location>
    <ligand>
        <name>ATP</name>
        <dbReference type="ChEBI" id="CHEBI:30616"/>
    </ligand>
</feature>
<evidence type="ECO:0000256" key="8">
    <source>
        <dbReference type="ARBA" id="ARBA00029346"/>
    </source>
</evidence>
<keyword evidence="5 9" id="KW-0067">ATP-binding</keyword>
<keyword evidence="7 9" id="KW-0173">Coenzyme A biosynthesis</keyword>
<comment type="cofactor">
    <cofactor evidence="9">
        <name>Mg(2+)</name>
        <dbReference type="ChEBI" id="CHEBI:18420"/>
    </cofactor>
</comment>
<dbReference type="PATRIC" id="fig|1276257.3.peg.725"/>
<feature type="binding site" evidence="9">
    <location>
        <position position="40"/>
    </location>
    <ligand>
        <name>substrate</name>
    </ligand>
</feature>
<feature type="binding site" evidence="9">
    <location>
        <position position="73"/>
    </location>
    <ligand>
        <name>substrate</name>
    </ligand>
</feature>
<dbReference type="PANTHER" id="PTHR21342:SF1">
    <property type="entry name" value="PHOSPHOPANTETHEINE ADENYLYLTRANSFERASE"/>
    <property type="match status" value="1"/>
</dbReference>
<dbReference type="InterPro" id="IPR004821">
    <property type="entry name" value="Cyt_trans-like"/>
</dbReference>
<evidence type="ECO:0000259" key="10">
    <source>
        <dbReference type="Pfam" id="PF01467"/>
    </source>
</evidence>
<comment type="subunit">
    <text evidence="9">Homohexamer.</text>
</comment>
<dbReference type="Gene3D" id="3.40.50.620">
    <property type="entry name" value="HUPs"/>
    <property type="match status" value="1"/>
</dbReference>
<keyword evidence="1 9" id="KW-0963">Cytoplasm</keyword>
<organism evidence="11 12">
    <name type="scientific">Spiroplasma sabaudiense Ar-1343</name>
    <dbReference type="NCBI Taxonomy" id="1276257"/>
    <lineage>
        <taxon>Bacteria</taxon>
        <taxon>Bacillati</taxon>
        <taxon>Mycoplasmatota</taxon>
        <taxon>Mollicutes</taxon>
        <taxon>Entomoplasmatales</taxon>
        <taxon>Spiroplasmataceae</taxon>
        <taxon>Spiroplasma</taxon>
    </lineage>
</organism>
<feature type="binding site" evidence="9">
    <location>
        <position position="16"/>
    </location>
    <ligand>
        <name>ATP</name>
        <dbReference type="ChEBI" id="CHEBI:30616"/>
    </ligand>
</feature>
<evidence type="ECO:0000313" key="11">
    <source>
        <dbReference type="EMBL" id="AHI54115.1"/>
    </source>
</evidence>
<accession>W6AB81</accession>
<evidence type="ECO:0000256" key="4">
    <source>
        <dbReference type="ARBA" id="ARBA00022741"/>
    </source>
</evidence>
<feature type="domain" description="Cytidyltransferase-like" evidence="10">
    <location>
        <begin position="4"/>
        <end position="131"/>
    </location>
</feature>
<protein>
    <recommendedName>
        <fullName evidence="9">Phosphopantetheine adenylyltransferase</fullName>
        <ecNumber evidence="9">2.7.7.3</ecNumber>
    </recommendedName>
    <alternativeName>
        <fullName evidence="9">Dephospho-CoA pyrophosphorylase</fullName>
    </alternativeName>
    <alternativeName>
        <fullName evidence="9">Pantetheine-phosphate adenylyltransferase</fullName>
        <shortName evidence="9">PPAT</shortName>
    </alternativeName>
</protein>